<dbReference type="STRING" id="139420.A0A371DCN5"/>
<feature type="compositionally biased region" description="Low complexity" evidence="1">
    <location>
        <begin position="15"/>
        <end position="34"/>
    </location>
</feature>
<evidence type="ECO:0000313" key="3">
    <source>
        <dbReference type="Proteomes" id="UP000256964"/>
    </source>
</evidence>
<accession>A0A371DCN5</accession>
<gene>
    <name evidence="2" type="ORF">OH76DRAFT_1482445</name>
</gene>
<reference evidence="2 3" key="1">
    <citation type="journal article" date="2018" name="Biotechnol. Biofuels">
        <title>Integrative visual omics of the white-rot fungus Polyporus brumalis exposes the biotechnological potential of its oxidative enzymes for delignifying raw plant biomass.</title>
        <authorList>
            <person name="Miyauchi S."/>
            <person name="Rancon A."/>
            <person name="Drula E."/>
            <person name="Hage H."/>
            <person name="Chaduli D."/>
            <person name="Favel A."/>
            <person name="Grisel S."/>
            <person name="Henrissat B."/>
            <person name="Herpoel-Gimbert I."/>
            <person name="Ruiz-Duenas F.J."/>
            <person name="Chevret D."/>
            <person name="Hainaut M."/>
            <person name="Lin J."/>
            <person name="Wang M."/>
            <person name="Pangilinan J."/>
            <person name="Lipzen A."/>
            <person name="Lesage-Meessen L."/>
            <person name="Navarro D."/>
            <person name="Riley R."/>
            <person name="Grigoriev I.V."/>
            <person name="Zhou S."/>
            <person name="Raouche S."/>
            <person name="Rosso M.N."/>
        </authorList>
    </citation>
    <scope>NUCLEOTIDE SEQUENCE [LARGE SCALE GENOMIC DNA]</scope>
    <source>
        <strain evidence="2 3">BRFM 1820</strain>
    </source>
</reference>
<proteinExistence type="predicted"/>
<dbReference type="EMBL" id="KZ857400">
    <property type="protein sequence ID" value="RDX50304.1"/>
    <property type="molecule type" value="Genomic_DNA"/>
</dbReference>
<dbReference type="OrthoDB" id="422574at2759"/>
<dbReference type="PANTHER" id="PTHR44051">
    <property type="entry name" value="GLUTATHIONE S-TRANSFERASE-RELATED"/>
    <property type="match status" value="1"/>
</dbReference>
<organism evidence="2 3">
    <name type="scientific">Lentinus brumalis</name>
    <dbReference type="NCBI Taxonomy" id="2498619"/>
    <lineage>
        <taxon>Eukaryota</taxon>
        <taxon>Fungi</taxon>
        <taxon>Dikarya</taxon>
        <taxon>Basidiomycota</taxon>
        <taxon>Agaricomycotina</taxon>
        <taxon>Agaricomycetes</taxon>
        <taxon>Polyporales</taxon>
        <taxon>Polyporaceae</taxon>
        <taxon>Lentinus</taxon>
    </lineage>
</organism>
<dbReference type="Gene3D" id="3.40.30.10">
    <property type="entry name" value="Glutaredoxin"/>
    <property type="match status" value="1"/>
</dbReference>
<dbReference type="Proteomes" id="UP000256964">
    <property type="component" value="Unassembled WGS sequence"/>
</dbReference>
<dbReference type="AlphaFoldDB" id="A0A371DCN5"/>
<dbReference type="InterPro" id="IPR036282">
    <property type="entry name" value="Glutathione-S-Trfase_C_sf"/>
</dbReference>
<evidence type="ECO:0000256" key="1">
    <source>
        <dbReference type="SAM" id="MobiDB-lite"/>
    </source>
</evidence>
<dbReference type="PANTHER" id="PTHR44051:SF8">
    <property type="entry name" value="GLUTATHIONE S-TRANSFERASE GSTA"/>
    <property type="match status" value="1"/>
</dbReference>
<evidence type="ECO:0000313" key="2">
    <source>
        <dbReference type="EMBL" id="RDX50304.1"/>
    </source>
</evidence>
<protein>
    <submittedName>
        <fullName evidence="2">Uncharacterized protein</fullName>
    </submittedName>
</protein>
<name>A0A371DCN5_9APHY</name>
<feature type="region of interest" description="Disordered" evidence="1">
    <location>
        <begin position="15"/>
        <end position="45"/>
    </location>
</feature>
<sequence>MTSLLQQSLRSAGATTRRLAASARSPPRLSVPAAHAPRYSTATSPPKRPKILLLFTSKAPAPNGRRVEILLWELQLQYDGALYFTDYVDIDNHGQHEEDPNFGEDTLKICESAAIMLHLGQHYDPERKFTFDPQTREYTEMPAVDLLRLELTRCGVWLHRRDEAAVRSPGREWLAGAGRGKYSIADMNAYPWVSAHASSGIESMDEWSHVKAWLERTWERQAVRVAMNSRLPRQPAK</sequence>
<keyword evidence="3" id="KW-1185">Reference proteome</keyword>
<dbReference type="SUPFAM" id="SSF47616">
    <property type="entry name" value="GST C-terminal domain-like"/>
    <property type="match status" value="1"/>
</dbReference>
<dbReference type="Gene3D" id="1.20.1050.10">
    <property type="match status" value="1"/>
</dbReference>